<gene>
    <name evidence="1" type="ORF">CC86DRAFT_251967</name>
</gene>
<reference evidence="1" key="1">
    <citation type="journal article" date="2020" name="Stud. Mycol.">
        <title>101 Dothideomycetes genomes: a test case for predicting lifestyles and emergence of pathogens.</title>
        <authorList>
            <person name="Haridas S."/>
            <person name="Albert R."/>
            <person name="Binder M."/>
            <person name="Bloem J."/>
            <person name="Labutti K."/>
            <person name="Salamov A."/>
            <person name="Andreopoulos B."/>
            <person name="Baker S."/>
            <person name="Barry K."/>
            <person name="Bills G."/>
            <person name="Bluhm B."/>
            <person name="Cannon C."/>
            <person name="Castanera R."/>
            <person name="Culley D."/>
            <person name="Daum C."/>
            <person name="Ezra D."/>
            <person name="Gonzalez J."/>
            <person name="Henrissat B."/>
            <person name="Kuo A."/>
            <person name="Liang C."/>
            <person name="Lipzen A."/>
            <person name="Lutzoni F."/>
            <person name="Magnuson J."/>
            <person name="Mondo S."/>
            <person name="Nolan M."/>
            <person name="Ohm R."/>
            <person name="Pangilinan J."/>
            <person name="Park H.-J."/>
            <person name="Ramirez L."/>
            <person name="Alfaro M."/>
            <person name="Sun H."/>
            <person name="Tritt A."/>
            <person name="Yoshinaga Y."/>
            <person name="Zwiers L.-H."/>
            <person name="Turgeon B."/>
            <person name="Goodwin S."/>
            <person name="Spatafora J."/>
            <person name="Crous P."/>
            <person name="Grigoriev I."/>
        </authorList>
    </citation>
    <scope>NUCLEOTIDE SEQUENCE</scope>
    <source>
        <strain evidence="1">CBS 113818</strain>
    </source>
</reference>
<feature type="non-terminal residue" evidence="1">
    <location>
        <position position="1"/>
    </location>
</feature>
<evidence type="ECO:0000313" key="1">
    <source>
        <dbReference type="EMBL" id="KAF2821080.1"/>
    </source>
</evidence>
<feature type="non-terminal residue" evidence="1">
    <location>
        <position position="305"/>
    </location>
</feature>
<proteinExistence type="predicted"/>
<name>A0A6A6ZJ74_9PLEO</name>
<evidence type="ECO:0000313" key="2">
    <source>
        <dbReference type="Proteomes" id="UP000799424"/>
    </source>
</evidence>
<dbReference type="PANTHER" id="PTHR42085">
    <property type="entry name" value="F-BOX DOMAIN-CONTAINING PROTEIN"/>
    <property type="match status" value="1"/>
</dbReference>
<protein>
    <submittedName>
        <fullName evidence="1">Uncharacterized protein</fullName>
    </submittedName>
</protein>
<dbReference type="OrthoDB" id="5372935at2759"/>
<accession>A0A6A6ZJ74</accession>
<dbReference type="EMBL" id="MU006238">
    <property type="protein sequence ID" value="KAF2821080.1"/>
    <property type="molecule type" value="Genomic_DNA"/>
</dbReference>
<dbReference type="InterPro" id="IPR038883">
    <property type="entry name" value="AN11006-like"/>
</dbReference>
<dbReference type="AlphaFoldDB" id="A0A6A6ZJ74"/>
<sequence length="305" mass="35883">PSSAISELQAAFGSILLSRKDRKDSTTTTTPTPLVYKWTGAFELFSFPRELRDNIYYHYLYRPNGVKYRRATSRAFPFDDSDSCTSLFVTCKQVYYEALQVFLRHNQIELIGRNHWRGRDHYDRALGGTLRLFPDKPADLLQRIRVKYQESSFMYMTYNWAQGVPTPGDVLIKILRDAYVFKDAFPKLREFTAIWLALPVYFAEKEGLHFENISEEEKTQVWLCWMKKWVAEKNVAPPKWVKFGFFDYWGDGEMQKHADAMNRAYARLAKDMAPSSDKNVELEESGRRWLEEMEGEARRKNGKRK</sequence>
<dbReference type="PANTHER" id="PTHR42085:SF8">
    <property type="entry name" value="F-BOX DOMAIN-CONTAINING PROTEIN"/>
    <property type="match status" value="1"/>
</dbReference>
<organism evidence="1 2">
    <name type="scientific">Ophiobolus disseminans</name>
    <dbReference type="NCBI Taxonomy" id="1469910"/>
    <lineage>
        <taxon>Eukaryota</taxon>
        <taxon>Fungi</taxon>
        <taxon>Dikarya</taxon>
        <taxon>Ascomycota</taxon>
        <taxon>Pezizomycotina</taxon>
        <taxon>Dothideomycetes</taxon>
        <taxon>Pleosporomycetidae</taxon>
        <taxon>Pleosporales</taxon>
        <taxon>Pleosporineae</taxon>
        <taxon>Phaeosphaeriaceae</taxon>
        <taxon>Ophiobolus</taxon>
    </lineage>
</organism>
<dbReference type="Proteomes" id="UP000799424">
    <property type="component" value="Unassembled WGS sequence"/>
</dbReference>
<keyword evidence="2" id="KW-1185">Reference proteome</keyword>